<evidence type="ECO:0000256" key="8">
    <source>
        <dbReference type="ARBA" id="ARBA00022723"/>
    </source>
</evidence>
<keyword evidence="13 19" id="KW-0464">Manganese</keyword>
<evidence type="ECO:0000256" key="20">
    <source>
        <dbReference type="RuleBase" id="RU364087"/>
    </source>
</evidence>
<evidence type="ECO:0000256" key="6">
    <source>
        <dbReference type="ARBA" id="ARBA00022705"/>
    </source>
</evidence>
<keyword evidence="4 20" id="KW-0808">Transferase</keyword>
<dbReference type="SMART" id="SM00479">
    <property type="entry name" value="EXOIII"/>
    <property type="match status" value="1"/>
</dbReference>
<dbReference type="GO" id="GO:0045004">
    <property type="term" value="P:DNA replication proofreading"/>
    <property type="evidence" value="ECO:0007669"/>
    <property type="project" value="TreeGrafter"/>
</dbReference>
<evidence type="ECO:0000256" key="3">
    <source>
        <dbReference type="ARBA" id="ARBA00020352"/>
    </source>
</evidence>
<evidence type="ECO:0000256" key="14">
    <source>
        <dbReference type="ARBA" id="ARBA00025483"/>
    </source>
</evidence>
<gene>
    <name evidence="20" type="primary">dnaQ</name>
    <name evidence="22" type="ORF">DI533_10990</name>
</gene>
<organism evidence="22 23">
    <name type="scientific">Cereibacter sphaeroides</name>
    <name type="common">Rhodobacter sphaeroides</name>
    <dbReference type="NCBI Taxonomy" id="1063"/>
    <lineage>
        <taxon>Bacteria</taxon>
        <taxon>Pseudomonadati</taxon>
        <taxon>Pseudomonadota</taxon>
        <taxon>Alphaproteobacteria</taxon>
        <taxon>Rhodobacterales</taxon>
        <taxon>Paracoccaceae</taxon>
        <taxon>Cereibacter</taxon>
    </lineage>
</organism>
<proteinExistence type="predicted"/>
<evidence type="ECO:0000256" key="2">
    <source>
        <dbReference type="ARBA" id="ARBA00012417"/>
    </source>
</evidence>
<reference evidence="22 23" key="1">
    <citation type="submission" date="2017-08" db="EMBL/GenBank/DDBJ databases">
        <title>Infants hospitalized years apart are colonized by the same room-sourced microbial strains.</title>
        <authorList>
            <person name="Brooks B."/>
            <person name="Olm M.R."/>
            <person name="Firek B.A."/>
            <person name="Baker R."/>
            <person name="Thomas B.C."/>
            <person name="Morowitz M.J."/>
            <person name="Banfield J.F."/>
        </authorList>
    </citation>
    <scope>NUCLEOTIDE SEQUENCE [LARGE SCALE GENOMIC DNA]</scope>
    <source>
        <strain evidence="22">S2_003_000_R2_11</strain>
    </source>
</reference>
<name>A0A2W5S3P9_CERSP</name>
<evidence type="ECO:0000256" key="1">
    <source>
        <dbReference type="ARBA" id="ARBA00001936"/>
    </source>
</evidence>
<comment type="cofactor">
    <cofactor evidence="19">
        <name>Mg(2+)</name>
        <dbReference type="ChEBI" id="CHEBI:18420"/>
    </cofactor>
    <cofactor evidence="19">
        <name>Mn(2+)</name>
        <dbReference type="ChEBI" id="CHEBI:29035"/>
    </cofactor>
    <text evidence="19">Binds 2 divalent metal cations. Magnesium or manganese.</text>
</comment>
<evidence type="ECO:0000256" key="18">
    <source>
        <dbReference type="PIRSR" id="PIRSR606309-2"/>
    </source>
</evidence>
<dbReference type="NCBIfam" id="TIGR00573">
    <property type="entry name" value="dnaq"/>
    <property type="match status" value="1"/>
</dbReference>
<sequence>MREIVLDTETTGFEPGEGHRIVEIGGVELFNHMPTGRNFHKYINPEREMPKEAFEVHGLSEDFLRDKPLFRTVGQEFLEFIGDAKLVIHNASFDMKFLNHELRGAGLPTLPFDRAVDTLLIARQRFPGSPASLDALCRRFGVDNSAREKHGALLDSEILAEVYLELIGGRQPDLVLAPVAKTEAPTADAQISVWRARPRPTPLAPRITTAEAEAHAAFVMAMGDAAIWNRRV</sequence>
<dbReference type="InterPro" id="IPR013520">
    <property type="entry name" value="Ribonucl_H"/>
</dbReference>
<dbReference type="FunFam" id="3.30.420.10:FF:000012">
    <property type="entry name" value="DNA polymerase III subunit epsilon"/>
    <property type="match status" value="1"/>
</dbReference>
<evidence type="ECO:0000313" key="22">
    <source>
        <dbReference type="EMBL" id="PZQ97691.1"/>
    </source>
</evidence>
<dbReference type="GO" id="GO:0005829">
    <property type="term" value="C:cytosol"/>
    <property type="evidence" value="ECO:0007669"/>
    <property type="project" value="TreeGrafter"/>
</dbReference>
<feature type="binding site" evidence="19">
    <location>
        <position position="155"/>
    </location>
    <ligand>
        <name>a divalent metal cation</name>
        <dbReference type="ChEBI" id="CHEBI:60240"/>
        <label>1</label>
        <note>catalytic</note>
    </ligand>
</feature>
<feature type="binding site" evidence="18">
    <location>
        <position position="52"/>
    </location>
    <ligand>
        <name>substrate</name>
    </ligand>
</feature>
<comment type="catalytic activity">
    <reaction evidence="16 20">
        <text>DNA(n) + a 2'-deoxyribonucleoside 5'-triphosphate = DNA(n+1) + diphosphate</text>
        <dbReference type="Rhea" id="RHEA:22508"/>
        <dbReference type="Rhea" id="RHEA-COMP:17339"/>
        <dbReference type="Rhea" id="RHEA-COMP:17340"/>
        <dbReference type="ChEBI" id="CHEBI:33019"/>
        <dbReference type="ChEBI" id="CHEBI:61560"/>
        <dbReference type="ChEBI" id="CHEBI:173112"/>
        <dbReference type="EC" id="2.7.7.7"/>
    </reaction>
</comment>
<evidence type="ECO:0000256" key="10">
    <source>
        <dbReference type="ARBA" id="ARBA00022839"/>
    </source>
</evidence>
<keyword evidence="12 20" id="KW-0239">DNA-directed DNA polymerase</keyword>
<dbReference type="SUPFAM" id="SSF53098">
    <property type="entry name" value="Ribonuclease H-like"/>
    <property type="match status" value="1"/>
</dbReference>
<evidence type="ECO:0000256" key="7">
    <source>
        <dbReference type="ARBA" id="ARBA00022722"/>
    </source>
</evidence>
<feature type="binding site" evidence="18">
    <location>
        <position position="57"/>
    </location>
    <ligand>
        <name>substrate</name>
    </ligand>
</feature>
<dbReference type="CDD" id="cd06131">
    <property type="entry name" value="DNA_pol_III_epsilon_Ecoli_like"/>
    <property type="match status" value="1"/>
</dbReference>
<comment type="function">
    <text evidence="14 20">DNA polymerase III is a complex, multichain enzyme responsible for most of the replicative synthesis in bacteria. The epsilon subunit contain the editing function and is a proofreading 3'-5' exonuclease.</text>
</comment>
<dbReference type="GO" id="GO:0008408">
    <property type="term" value="F:3'-5' exonuclease activity"/>
    <property type="evidence" value="ECO:0007669"/>
    <property type="project" value="TreeGrafter"/>
</dbReference>
<evidence type="ECO:0000256" key="16">
    <source>
        <dbReference type="ARBA" id="ARBA00049244"/>
    </source>
</evidence>
<feature type="binding site" evidence="18">
    <location>
        <position position="9"/>
    </location>
    <ligand>
        <name>substrate</name>
    </ligand>
</feature>
<comment type="subunit">
    <text evidence="15 20">DNA polymerase III contains a core (composed of alpha, epsilon and theta chains) that associates with a tau subunit. This core dimerizes to form the POLIII' complex. PolIII' associates with the gamma complex (composed of gamma, delta, delta', psi and chi chains) and with the beta chain to form the complete DNA polymerase III complex.</text>
</comment>
<comment type="caution">
    <text evidence="22">The sequence shown here is derived from an EMBL/GenBank/DDBJ whole genome shotgun (WGS) entry which is preliminary data.</text>
</comment>
<keyword evidence="11 19" id="KW-0460">Magnesium</keyword>
<evidence type="ECO:0000256" key="9">
    <source>
        <dbReference type="ARBA" id="ARBA00022801"/>
    </source>
</evidence>
<comment type="cofactor">
    <cofactor evidence="1 20">
        <name>Mn(2+)</name>
        <dbReference type="ChEBI" id="CHEBI:29035"/>
    </cofactor>
</comment>
<evidence type="ECO:0000256" key="15">
    <source>
        <dbReference type="ARBA" id="ARBA00026073"/>
    </source>
</evidence>
<keyword evidence="6 20" id="KW-0235">DNA replication</keyword>
<dbReference type="Proteomes" id="UP000248975">
    <property type="component" value="Unassembled WGS sequence"/>
</dbReference>
<feature type="binding site" evidence="19">
    <location>
        <position position="7"/>
    </location>
    <ligand>
        <name>a divalent metal cation</name>
        <dbReference type="ChEBI" id="CHEBI:60240"/>
        <label>1</label>
        <note>catalytic</note>
    </ligand>
</feature>
<evidence type="ECO:0000256" key="5">
    <source>
        <dbReference type="ARBA" id="ARBA00022695"/>
    </source>
</evidence>
<accession>A0A2W5S3P9</accession>
<dbReference type="PANTHER" id="PTHR30231">
    <property type="entry name" value="DNA POLYMERASE III SUBUNIT EPSILON"/>
    <property type="match status" value="1"/>
</dbReference>
<dbReference type="InterPro" id="IPR036397">
    <property type="entry name" value="RNaseH_sf"/>
</dbReference>
<feature type="domain" description="Exonuclease" evidence="21">
    <location>
        <begin position="2"/>
        <end position="172"/>
    </location>
</feature>
<feature type="binding site" evidence="18">
    <location>
        <position position="7"/>
    </location>
    <ligand>
        <name>substrate</name>
    </ligand>
</feature>
<keyword evidence="10 20" id="KW-0269">Exonuclease</keyword>
<dbReference type="GO" id="GO:0003887">
    <property type="term" value="F:DNA-directed DNA polymerase activity"/>
    <property type="evidence" value="ECO:0007669"/>
    <property type="project" value="UniProtKB-KW"/>
</dbReference>
<feature type="binding site" evidence="19">
    <location>
        <position position="9"/>
    </location>
    <ligand>
        <name>a divalent metal cation</name>
        <dbReference type="ChEBI" id="CHEBI:60240"/>
        <label>1</label>
        <note>catalytic</note>
    </ligand>
</feature>
<dbReference type="GO" id="GO:0046872">
    <property type="term" value="F:metal ion binding"/>
    <property type="evidence" value="ECO:0007669"/>
    <property type="project" value="UniProtKB-KW"/>
</dbReference>
<evidence type="ECO:0000256" key="17">
    <source>
        <dbReference type="PIRSR" id="PIRSR606309-1"/>
    </source>
</evidence>
<keyword evidence="8 19" id="KW-0479">Metal-binding</keyword>
<dbReference type="Pfam" id="PF00929">
    <property type="entry name" value="RNase_T"/>
    <property type="match status" value="1"/>
</dbReference>
<dbReference type="AlphaFoldDB" id="A0A2W5S3P9"/>
<evidence type="ECO:0000259" key="21">
    <source>
        <dbReference type="SMART" id="SM00479"/>
    </source>
</evidence>
<dbReference type="NCBIfam" id="NF004316">
    <property type="entry name" value="PRK05711.1"/>
    <property type="match status" value="1"/>
</dbReference>
<evidence type="ECO:0000256" key="11">
    <source>
        <dbReference type="ARBA" id="ARBA00022842"/>
    </source>
</evidence>
<dbReference type="EMBL" id="QFQS01000002">
    <property type="protein sequence ID" value="PZQ97691.1"/>
    <property type="molecule type" value="Genomic_DNA"/>
</dbReference>
<keyword evidence="7 20" id="KW-0540">Nuclease</keyword>
<dbReference type="GO" id="GO:0003677">
    <property type="term" value="F:DNA binding"/>
    <property type="evidence" value="ECO:0007669"/>
    <property type="project" value="InterPro"/>
</dbReference>
<dbReference type="EC" id="2.7.7.7" evidence="2 20"/>
<evidence type="ECO:0000256" key="13">
    <source>
        <dbReference type="ARBA" id="ARBA00023211"/>
    </source>
</evidence>
<feature type="binding site" evidence="18">
    <location>
        <position position="155"/>
    </location>
    <ligand>
        <name>substrate</name>
    </ligand>
</feature>
<feature type="active site" description="Proton acceptor" evidence="17">
    <location>
        <position position="150"/>
    </location>
</feature>
<evidence type="ECO:0000256" key="12">
    <source>
        <dbReference type="ARBA" id="ARBA00022932"/>
    </source>
</evidence>
<evidence type="ECO:0000313" key="23">
    <source>
        <dbReference type="Proteomes" id="UP000248975"/>
    </source>
</evidence>
<protein>
    <recommendedName>
        <fullName evidence="3 20">DNA polymerase III subunit epsilon</fullName>
        <ecNumber evidence="2 20">2.7.7.7</ecNumber>
    </recommendedName>
</protein>
<dbReference type="NCBIfam" id="TIGR01406">
    <property type="entry name" value="dnaQ_proteo"/>
    <property type="match status" value="1"/>
</dbReference>
<evidence type="ECO:0000256" key="19">
    <source>
        <dbReference type="PIRSR" id="PIRSR606309-3"/>
    </source>
</evidence>
<dbReference type="InterPro" id="IPR012337">
    <property type="entry name" value="RNaseH-like_sf"/>
</dbReference>
<keyword evidence="5 20" id="KW-0548">Nucleotidyltransferase</keyword>
<dbReference type="InterPro" id="IPR006309">
    <property type="entry name" value="DnaQ_proteo"/>
</dbReference>
<keyword evidence="9 20" id="KW-0378">Hydrolase</keyword>
<evidence type="ECO:0000256" key="4">
    <source>
        <dbReference type="ARBA" id="ARBA00022679"/>
    </source>
</evidence>
<dbReference type="Gene3D" id="3.30.420.10">
    <property type="entry name" value="Ribonuclease H-like superfamily/Ribonuclease H"/>
    <property type="match status" value="1"/>
</dbReference>
<dbReference type="PANTHER" id="PTHR30231:SF41">
    <property type="entry name" value="DNA POLYMERASE III SUBUNIT EPSILON"/>
    <property type="match status" value="1"/>
</dbReference>
<dbReference type="InterPro" id="IPR006054">
    <property type="entry name" value="DnaQ"/>
</dbReference>